<dbReference type="Proteomes" id="UP000094056">
    <property type="component" value="Unassembled WGS sequence"/>
</dbReference>
<dbReference type="EMBL" id="MAYW01000087">
    <property type="protein sequence ID" value="ODS31912.1"/>
    <property type="molecule type" value="Genomic_DNA"/>
</dbReference>
<dbReference type="Gene3D" id="3.90.180.10">
    <property type="entry name" value="Medium-chain alcohol dehydrogenases, catalytic domain"/>
    <property type="match status" value="1"/>
</dbReference>
<evidence type="ECO:0000313" key="3">
    <source>
        <dbReference type="Proteomes" id="UP000094056"/>
    </source>
</evidence>
<dbReference type="AlphaFoldDB" id="A0A1E3X8I7"/>
<proteinExistence type="predicted"/>
<organism evidence="2 3">
    <name type="scientific">Candidatus Scalindua rubra</name>
    <dbReference type="NCBI Taxonomy" id="1872076"/>
    <lineage>
        <taxon>Bacteria</taxon>
        <taxon>Pseudomonadati</taxon>
        <taxon>Planctomycetota</taxon>
        <taxon>Candidatus Brocadiia</taxon>
        <taxon>Candidatus Brocadiales</taxon>
        <taxon>Candidatus Scalinduaceae</taxon>
        <taxon>Candidatus Scalindua</taxon>
    </lineage>
</organism>
<reference evidence="2 3" key="1">
    <citation type="submission" date="2016-07" db="EMBL/GenBank/DDBJ databases">
        <title>Draft genome of Scalindua rubra, obtained from a brine-seawater interface in the Red Sea, sheds light on salt adaptation in anammox bacteria.</title>
        <authorList>
            <person name="Speth D.R."/>
            <person name="Lagkouvardos I."/>
            <person name="Wang Y."/>
            <person name="Qian P.-Y."/>
            <person name="Dutilh B.E."/>
            <person name="Jetten M.S."/>
        </authorList>
    </citation>
    <scope>NUCLEOTIDE SEQUENCE [LARGE SCALE GENOMIC DNA]</scope>
    <source>
        <strain evidence="2">BSI-1</strain>
    </source>
</reference>
<protein>
    <submittedName>
        <fullName evidence="2">L-erythro-3,5-diaminohexanoate dehydrogenase</fullName>
        <ecNumber evidence="2">1.4.1.11</ecNumber>
    </submittedName>
</protein>
<evidence type="ECO:0000259" key="1">
    <source>
        <dbReference type="Pfam" id="PF26370"/>
    </source>
</evidence>
<dbReference type="Pfam" id="PF26370">
    <property type="entry name" value="KDD_N"/>
    <property type="match status" value="1"/>
</dbReference>
<gene>
    <name evidence="2" type="primary">kdd</name>
    <name evidence="2" type="ORF">SCARUB_02955</name>
</gene>
<sequence length="351" mass="37853">MGINILKDGDRFGSHRVINPKGALPQPSEKLNNNIDILWDNEILVDVELLNIDSASFTQIKKEAKGDKERIIEIILDIINERGKLHNPITGSGGILVGSINCIGEKLRNKCALNKGDRIVSLVSLSLTPLKVYDINEVKCNTAQVEVDGKAILFESAIYTGLPDDIPLPLALAVLDVCGAPVQTSRLISPGNIVVIIGAGGKSGILCAYAAREKLQSDGKVIGIGHSDKSIKNLETVDLCDSILKLDARDALSCLKKISEITNGRLADVVINCVNVPDTELASILMCLDRGKIYFFSMATSFTKAALGAEGVGKDVDMVIGNGYARGHAETALNILRRSKKIRKLYESIYC</sequence>
<dbReference type="PATRIC" id="fig|1872076.5.peg.3500"/>
<accession>A0A1E3X8I7</accession>
<keyword evidence="2" id="KW-0560">Oxidoreductase</keyword>
<dbReference type="InterPro" id="IPR036291">
    <property type="entry name" value="NAD(P)-bd_dom_sf"/>
</dbReference>
<dbReference type="SUPFAM" id="SSF51735">
    <property type="entry name" value="NAD(P)-binding Rossmann-fold domains"/>
    <property type="match status" value="1"/>
</dbReference>
<dbReference type="GO" id="GO:0047124">
    <property type="term" value="F:L-erythro-3,5-diaminohexanoate dehydrogenase activity"/>
    <property type="evidence" value="ECO:0007669"/>
    <property type="project" value="UniProtKB-EC"/>
</dbReference>
<comment type="caution">
    <text evidence="2">The sequence shown here is derived from an EMBL/GenBank/DDBJ whole genome shotgun (WGS) entry which is preliminary data.</text>
</comment>
<dbReference type="Gene3D" id="3.40.50.720">
    <property type="entry name" value="NAD(P)-binding Rossmann-like Domain"/>
    <property type="match status" value="1"/>
</dbReference>
<evidence type="ECO:0000313" key="2">
    <source>
        <dbReference type="EMBL" id="ODS31912.1"/>
    </source>
</evidence>
<feature type="domain" description="L-erythro-3,5-diaminohexanoate dehydrogenase N-terminal" evidence="1">
    <location>
        <begin position="15"/>
        <end position="163"/>
    </location>
</feature>
<dbReference type="InterPro" id="IPR058932">
    <property type="entry name" value="KDD_N"/>
</dbReference>
<dbReference type="EC" id="1.4.1.11" evidence="2"/>
<name>A0A1E3X8I7_9BACT</name>